<dbReference type="AlphaFoldDB" id="A0A086A8K2"/>
<dbReference type="Proteomes" id="UP000028705">
    <property type="component" value="Unassembled WGS sequence"/>
</dbReference>
<proteinExistence type="predicted"/>
<evidence type="ECO:0000313" key="5">
    <source>
        <dbReference type="EMBL" id="KFF13016.1"/>
    </source>
</evidence>
<keyword evidence="6" id="KW-1185">Reference proteome</keyword>
<evidence type="ECO:0000259" key="4">
    <source>
        <dbReference type="PROSITE" id="PS51857"/>
    </source>
</evidence>
<dbReference type="SUPFAM" id="SSF50249">
    <property type="entry name" value="Nucleic acid-binding proteins"/>
    <property type="match status" value="1"/>
</dbReference>
<evidence type="ECO:0000256" key="2">
    <source>
        <dbReference type="ARBA" id="ARBA00022490"/>
    </source>
</evidence>
<evidence type="ECO:0000313" key="6">
    <source>
        <dbReference type="Proteomes" id="UP000028705"/>
    </source>
</evidence>
<name>A0A086A8K2_9FLAO</name>
<feature type="domain" description="CSD" evidence="4">
    <location>
        <begin position="2"/>
        <end position="64"/>
    </location>
</feature>
<dbReference type="Gene3D" id="2.40.50.140">
    <property type="entry name" value="Nucleic acid-binding proteins"/>
    <property type="match status" value="1"/>
</dbReference>
<accession>A0A086A8K2</accession>
<protein>
    <submittedName>
        <fullName evidence="5">Cold-shock protein</fullName>
    </submittedName>
</protein>
<dbReference type="STRING" id="445961.IW15_09585"/>
<dbReference type="InterPro" id="IPR011129">
    <property type="entry name" value="CSD"/>
</dbReference>
<dbReference type="OrthoDB" id="9805039at2"/>
<keyword evidence="2" id="KW-0963">Cytoplasm</keyword>
<reference evidence="5 6" key="1">
    <citation type="submission" date="2014-07" db="EMBL/GenBank/DDBJ databases">
        <title>Genome of Chryseobacterium soli DSM 19298.</title>
        <authorList>
            <person name="Stropko S.J."/>
            <person name="Pipes S.E."/>
            <person name="Newman J."/>
        </authorList>
    </citation>
    <scope>NUCLEOTIDE SEQUENCE [LARGE SCALE GENOMIC DNA]</scope>
    <source>
        <strain evidence="5 6">DSM 19298</strain>
    </source>
</reference>
<comment type="caution">
    <text evidence="5">The sequence shown here is derived from an EMBL/GenBank/DDBJ whole genome shotgun (WGS) entry which is preliminary data.</text>
</comment>
<dbReference type="SMART" id="SM00357">
    <property type="entry name" value="CSP"/>
    <property type="match status" value="1"/>
</dbReference>
<dbReference type="InterPro" id="IPR050181">
    <property type="entry name" value="Cold_shock_domain"/>
</dbReference>
<dbReference type="PROSITE" id="PS00352">
    <property type="entry name" value="CSD_1"/>
    <property type="match status" value="1"/>
</dbReference>
<dbReference type="InterPro" id="IPR002059">
    <property type="entry name" value="CSP_DNA-bd"/>
</dbReference>
<evidence type="ECO:0000256" key="3">
    <source>
        <dbReference type="RuleBase" id="RU000408"/>
    </source>
</evidence>
<dbReference type="eggNOG" id="COG1278">
    <property type="taxonomic scope" value="Bacteria"/>
</dbReference>
<dbReference type="PRINTS" id="PR00050">
    <property type="entry name" value="COLDSHOCK"/>
</dbReference>
<dbReference type="GO" id="GO:0003676">
    <property type="term" value="F:nucleic acid binding"/>
    <property type="evidence" value="ECO:0007669"/>
    <property type="project" value="InterPro"/>
</dbReference>
<evidence type="ECO:0000256" key="1">
    <source>
        <dbReference type="ARBA" id="ARBA00004496"/>
    </source>
</evidence>
<dbReference type="GO" id="GO:0005829">
    <property type="term" value="C:cytosol"/>
    <property type="evidence" value="ECO:0007669"/>
    <property type="project" value="UniProtKB-ARBA"/>
</dbReference>
<dbReference type="PANTHER" id="PTHR11544">
    <property type="entry name" value="COLD SHOCK DOMAIN CONTAINING PROTEINS"/>
    <property type="match status" value="1"/>
</dbReference>
<dbReference type="PIRSF" id="PIRSF002599">
    <property type="entry name" value="Cold_shock_A"/>
    <property type="match status" value="1"/>
</dbReference>
<dbReference type="RefSeq" id="WP_034710760.1">
    <property type="nucleotide sequence ID" value="NZ_JAODPJ010000006.1"/>
</dbReference>
<dbReference type="InterPro" id="IPR012340">
    <property type="entry name" value="NA-bd_OB-fold"/>
</dbReference>
<dbReference type="InterPro" id="IPR012156">
    <property type="entry name" value="Cold_shock_CspA"/>
</dbReference>
<comment type="subcellular location">
    <subcellularLocation>
        <location evidence="1 3">Cytoplasm</location>
    </subcellularLocation>
</comment>
<dbReference type="InterPro" id="IPR019844">
    <property type="entry name" value="CSD_CS"/>
</dbReference>
<sequence length="65" mass="7101">MQQEGTVKFFNEAKGFGFISPADGGKDIFVHSSGLSIRTIRENDKVVFEVQKSDKGLNAVNVKLA</sequence>
<dbReference type="EMBL" id="JPRH01000003">
    <property type="protein sequence ID" value="KFF13016.1"/>
    <property type="molecule type" value="Genomic_DNA"/>
</dbReference>
<dbReference type="Pfam" id="PF00313">
    <property type="entry name" value="CSD"/>
    <property type="match status" value="1"/>
</dbReference>
<gene>
    <name evidence="5" type="ORF">IW15_09585</name>
</gene>
<dbReference type="CDD" id="cd04458">
    <property type="entry name" value="CSP_CDS"/>
    <property type="match status" value="1"/>
</dbReference>
<organism evidence="5 6">
    <name type="scientific">Chryseobacterium soli</name>
    <dbReference type="NCBI Taxonomy" id="445961"/>
    <lineage>
        <taxon>Bacteria</taxon>
        <taxon>Pseudomonadati</taxon>
        <taxon>Bacteroidota</taxon>
        <taxon>Flavobacteriia</taxon>
        <taxon>Flavobacteriales</taxon>
        <taxon>Weeksellaceae</taxon>
        <taxon>Chryseobacterium group</taxon>
        <taxon>Chryseobacterium</taxon>
    </lineage>
</organism>
<dbReference type="PROSITE" id="PS51857">
    <property type="entry name" value="CSD_2"/>
    <property type="match status" value="1"/>
</dbReference>